<dbReference type="VEuPathDB" id="FungiDB:RhiirFUN_017119"/>
<feature type="transmembrane region" description="Helical" evidence="1">
    <location>
        <begin position="20"/>
        <end position="37"/>
    </location>
</feature>
<feature type="transmembrane region" description="Helical" evidence="1">
    <location>
        <begin position="798"/>
        <end position="817"/>
    </location>
</feature>
<keyword evidence="1" id="KW-0472">Membrane</keyword>
<protein>
    <submittedName>
        <fullName evidence="2">Uncharacterized protein</fullName>
    </submittedName>
</protein>
<dbReference type="AlphaFoldDB" id="A0A2N1N8Y6"/>
<name>A0A2N1N8Y6_9GLOM</name>
<comment type="caution">
    <text evidence="2">The sequence shown here is derived from an EMBL/GenBank/DDBJ whole genome shotgun (WGS) entry which is preliminary data.</text>
</comment>
<dbReference type="VEuPathDB" id="FungiDB:RhiirA1_446121"/>
<dbReference type="EMBL" id="LLXL01000624">
    <property type="protein sequence ID" value="PKK70376.1"/>
    <property type="molecule type" value="Genomic_DNA"/>
</dbReference>
<feature type="transmembrane region" description="Helical" evidence="1">
    <location>
        <begin position="837"/>
        <end position="860"/>
    </location>
</feature>
<gene>
    <name evidence="2" type="ORF">RhiirC2_849976</name>
</gene>
<organism evidence="2 3">
    <name type="scientific">Rhizophagus irregularis</name>
    <dbReference type="NCBI Taxonomy" id="588596"/>
    <lineage>
        <taxon>Eukaryota</taxon>
        <taxon>Fungi</taxon>
        <taxon>Fungi incertae sedis</taxon>
        <taxon>Mucoromycota</taxon>
        <taxon>Glomeromycotina</taxon>
        <taxon>Glomeromycetes</taxon>
        <taxon>Glomerales</taxon>
        <taxon>Glomeraceae</taxon>
        <taxon>Rhizophagus</taxon>
    </lineage>
</organism>
<accession>A0A2N1N8Y6</accession>
<evidence type="ECO:0000256" key="1">
    <source>
        <dbReference type="SAM" id="Phobius"/>
    </source>
</evidence>
<keyword evidence="1" id="KW-0812">Transmembrane</keyword>
<reference evidence="2 3" key="2">
    <citation type="submission" date="2017-10" db="EMBL/GenBank/DDBJ databases">
        <title>Extensive intraspecific genome diversity in a model arbuscular mycorrhizal fungus.</title>
        <authorList>
            <person name="Chen E.C.H."/>
            <person name="Morin E."/>
            <person name="Baudet D."/>
            <person name="Noel J."/>
            <person name="Ndikumana S."/>
            <person name="Charron P."/>
            <person name="St-Onge C."/>
            <person name="Giorgi J."/>
            <person name="Grigoriev I.V."/>
            <person name="Roux C."/>
            <person name="Martin F.M."/>
            <person name="Corradi N."/>
        </authorList>
    </citation>
    <scope>NUCLEOTIDE SEQUENCE [LARGE SCALE GENOMIC DNA]</scope>
    <source>
        <strain evidence="2 3">C2</strain>
    </source>
</reference>
<reference evidence="2 3" key="1">
    <citation type="submission" date="2016-04" db="EMBL/GenBank/DDBJ databases">
        <title>Genome analyses suggest a sexual origin of heterokaryosis in a supposedly ancient asexual fungus.</title>
        <authorList>
            <person name="Ropars J."/>
            <person name="Sedzielewska K."/>
            <person name="Noel J."/>
            <person name="Charron P."/>
            <person name="Farinelli L."/>
            <person name="Marton T."/>
            <person name="Kruger M."/>
            <person name="Pelin A."/>
            <person name="Brachmann A."/>
            <person name="Corradi N."/>
        </authorList>
    </citation>
    <scope>NUCLEOTIDE SEQUENCE [LARGE SCALE GENOMIC DNA]</scope>
    <source>
        <strain evidence="2 3">C2</strain>
    </source>
</reference>
<dbReference type="VEuPathDB" id="FungiDB:FUN_013965"/>
<feature type="transmembrane region" description="Helical" evidence="1">
    <location>
        <begin position="696"/>
        <end position="716"/>
    </location>
</feature>
<proteinExistence type="predicted"/>
<sequence>MIINWPNFLKKEKKKMQSNYLKVFVLFAIVLCVYPLHTIAEVKPFLHVEEKDYGLESPPRVSKIKSYDNIIAVRIVRNDTSRSDAMVHCSYDTLFLRIIYPNGTVIEKDIKLEGVQLFNYCSIRPGKEDDHLRYEMIEKDKILVVYYNSINYMKVEGWGMIIDFDGKVFDRTLIGVIGYKDLRIFRLPRVQISFNVKKEKGFIIGYRPLASNNFEWKQYKIESDGKFTTLSNGLIKLDSSAIFGLNALISTIDEGYSFIYKLNDTLPNSMLRDLIVAEFIGYNKFDTTKIYLYRANLLNRIPQPISCSIEYVGVGHSCSLPIMYNQSDYNLKIGFLSSGAIISLNITQIIFPGNRFKFRTWKLKSLLFGGYILPERIKVGTDSRLYIYVFSVNGTLYNTLGSEQPLQTNPNYALEVLPNNTLLIAQMEYNNTWGFNAIDIPKLTNDNGYYNTNIESTFPEINSTIPSGITNTSINFYIPVTLSGGRLSIFQTIGERKILRQSTSGTQCILDNDNKRVIVNILNSTLSKSGGNYFIKIDSNFVKSRIYGEPLLGVREDTWNFIIEDKRYIYTITSSTTALLRLTVRGTNIIKNSTYDEKKHFVNTLLDELTDAVQISRGRLRSIKNQMDPNSNDGRLLININIEETKDPHEKDVNSVIQDINYMMSNNDQTPIGYGQLTNLDFTYGFNPAPNYLEEYGPRSLILVSIAIPLVILYFLAKKRERKGQNIVIFKVSFFIFDFVIDTLFIINNANDVKRLYIPSLIFYTVPIGLNLASSFLIIAKENTRNEFLSWFTENNKLASIFIILAGIDIDILSVLYSNLAGFKYFQAPLSDSTKSIIFWIAFINIFIEDIPQFVIQILFKRRSITYDIIPIITLISSAITLTINIISRSHQSINYIRNKRSERRVSILELDDLVDNEHY</sequence>
<dbReference type="Proteomes" id="UP000233469">
    <property type="component" value="Unassembled WGS sequence"/>
</dbReference>
<feature type="transmembrane region" description="Helical" evidence="1">
    <location>
        <begin position="867"/>
        <end position="887"/>
    </location>
</feature>
<feature type="transmembrane region" description="Helical" evidence="1">
    <location>
        <begin position="756"/>
        <end position="778"/>
    </location>
</feature>
<feature type="transmembrane region" description="Helical" evidence="1">
    <location>
        <begin position="728"/>
        <end position="750"/>
    </location>
</feature>
<evidence type="ECO:0000313" key="2">
    <source>
        <dbReference type="EMBL" id="PKK70376.1"/>
    </source>
</evidence>
<keyword evidence="1" id="KW-1133">Transmembrane helix</keyword>
<evidence type="ECO:0000313" key="3">
    <source>
        <dbReference type="Proteomes" id="UP000233469"/>
    </source>
</evidence>